<evidence type="ECO:0000313" key="3">
    <source>
        <dbReference type="EMBL" id="BCL32156.1"/>
    </source>
</evidence>
<dbReference type="CDD" id="cd02440">
    <property type="entry name" value="AdoMet_MTases"/>
    <property type="match status" value="1"/>
</dbReference>
<sequence length="272" mass="29581">MPQRGTPEVEWQRAGAATDTTLPDTTPVVEAILERLPALPVGSVVLDLACGTGQPTFVLARDRPGLKVLGVDVTPVLIEQAQEKARANSVQNASFGVMSVDQLELEDRSMDAAISHFGLLQEGNLAASGHELARVLAPGAPFSFATFDDMALNTLMSTIERILSGHVPADTLPDFDYLTRLAVPGLRERVLREARLEQFHTAIFRWSVPLPSFDAVWQIASGPVPFARAFDALDSADVGRVRSDLEDAVSQYRNDGGAFVFPMACRLFWGHR</sequence>
<keyword evidence="3" id="KW-0808">Transferase</keyword>
<dbReference type="AlphaFoldDB" id="A0A7G1PEG9"/>
<keyword evidence="4" id="KW-1185">Reference proteome</keyword>
<dbReference type="InterPro" id="IPR029063">
    <property type="entry name" value="SAM-dependent_MTases_sf"/>
</dbReference>
<evidence type="ECO:0000256" key="1">
    <source>
        <dbReference type="SAM" id="MobiDB-lite"/>
    </source>
</evidence>
<keyword evidence="3" id="KW-0489">Methyltransferase</keyword>
<dbReference type="Gene3D" id="3.40.50.150">
    <property type="entry name" value="Vaccinia Virus protein VP39"/>
    <property type="match status" value="1"/>
</dbReference>
<feature type="domain" description="Methyltransferase" evidence="2">
    <location>
        <begin position="42"/>
        <end position="151"/>
    </location>
</feature>
<proteinExistence type="predicted"/>
<dbReference type="GO" id="GO:0032259">
    <property type="term" value="P:methylation"/>
    <property type="evidence" value="ECO:0007669"/>
    <property type="project" value="UniProtKB-KW"/>
</dbReference>
<dbReference type="GO" id="GO:0008168">
    <property type="term" value="F:methyltransferase activity"/>
    <property type="evidence" value="ECO:0007669"/>
    <property type="project" value="UniProtKB-KW"/>
</dbReference>
<protein>
    <submittedName>
        <fullName evidence="3">SAM-dependent methyltransferase</fullName>
    </submittedName>
</protein>
<gene>
    <name evidence="3" type="ORF">GCM10017557_70150</name>
</gene>
<dbReference type="PANTHER" id="PTHR43591">
    <property type="entry name" value="METHYLTRANSFERASE"/>
    <property type="match status" value="1"/>
</dbReference>
<dbReference type="KEGG" id="sgm:GCM10017557_70150"/>
<dbReference type="EMBL" id="AP023440">
    <property type="protein sequence ID" value="BCL32156.1"/>
    <property type="molecule type" value="Genomic_DNA"/>
</dbReference>
<evidence type="ECO:0000259" key="2">
    <source>
        <dbReference type="Pfam" id="PF13847"/>
    </source>
</evidence>
<organism evidence="3 4">
    <name type="scientific">Streptomyces aurantiacus</name>
    <dbReference type="NCBI Taxonomy" id="47760"/>
    <lineage>
        <taxon>Bacteria</taxon>
        <taxon>Bacillati</taxon>
        <taxon>Actinomycetota</taxon>
        <taxon>Actinomycetes</taxon>
        <taxon>Kitasatosporales</taxon>
        <taxon>Streptomycetaceae</taxon>
        <taxon>Streptomyces</taxon>
        <taxon>Streptomyces aurantiacus group</taxon>
    </lineage>
</organism>
<feature type="region of interest" description="Disordered" evidence="1">
    <location>
        <begin position="1"/>
        <end position="21"/>
    </location>
</feature>
<evidence type="ECO:0000313" key="4">
    <source>
        <dbReference type="Proteomes" id="UP000516444"/>
    </source>
</evidence>
<name>A0A7G1PEG9_9ACTN</name>
<dbReference type="SUPFAM" id="SSF53335">
    <property type="entry name" value="S-adenosyl-L-methionine-dependent methyltransferases"/>
    <property type="match status" value="1"/>
</dbReference>
<dbReference type="Proteomes" id="UP000516444">
    <property type="component" value="Chromosome"/>
</dbReference>
<accession>A0A7G1PEG9</accession>
<reference evidence="3 4" key="1">
    <citation type="journal article" date="2014" name="Int. J. Syst. Evol. Microbiol.">
        <title>Complete genome sequence of Corynebacterium casei LMG S-19264T (=DSM 44701T), isolated from a smear-ripened cheese.</title>
        <authorList>
            <consortium name="US DOE Joint Genome Institute (JGI-PGF)"/>
            <person name="Walter F."/>
            <person name="Albersmeier A."/>
            <person name="Kalinowski J."/>
            <person name="Ruckert C."/>
        </authorList>
    </citation>
    <scope>NUCLEOTIDE SEQUENCE [LARGE SCALE GENOMIC DNA]</scope>
    <source>
        <strain evidence="3 4">JCM 4677</strain>
    </source>
</reference>
<dbReference type="Pfam" id="PF13847">
    <property type="entry name" value="Methyltransf_31"/>
    <property type="match status" value="1"/>
</dbReference>
<dbReference type="InterPro" id="IPR025714">
    <property type="entry name" value="Methyltranfer_dom"/>
</dbReference>